<keyword evidence="2" id="KW-0413">Isomerase</keyword>
<reference evidence="3 4" key="1">
    <citation type="submission" date="2024-01" db="EMBL/GenBank/DDBJ databases">
        <title>Comparative genomics of Cryptococcus and Kwoniella reveals pathogenesis evolution and contrasting modes of karyotype evolution via chromosome fusion or intercentromeric recombination.</title>
        <authorList>
            <person name="Coelho M.A."/>
            <person name="David-Palma M."/>
            <person name="Shea T."/>
            <person name="Bowers K."/>
            <person name="McGinley-Smith S."/>
            <person name="Mohammad A.W."/>
            <person name="Gnirke A."/>
            <person name="Yurkov A.M."/>
            <person name="Nowrousian M."/>
            <person name="Sun S."/>
            <person name="Cuomo C.A."/>
            <person name="Heitman J."/>
        </authorList>
    </citation>
    <scope>NUCLEOTIDE SEQUENCE [LARGE SCALE GENOMIC DNA]</scope>
    <source>
        <strain evidence="3">CBS 11374</strain>
    </source>
</reference>
<dbReference type="GeneID" id="87953010"/>
<dbReference type="PANTHER" id="PTHR13774">
    <property type="entry name" value="PHENAZINE BIOSYNTHESIS PROTEIN"/>
    <property type="match status" value="1"/>
</dbReference>
<dbReference type="InterPro" id="IPR003719">
    <property type="entry name" value="Phenazine_PhzF-like"/>
</dbReference>
<sequence length="312" mass="34269">MTTSLPFHLLNAFVVESNLHSGNQASVVIFPDSNDVRSKDDKWMTLVARDFNYSETAYVVPISLDEDGKDGKWYLRWFTPETEIELCGHATLATSQTLFLQYPNLERIEFETKWSGTLTASKVGEKQVEISLPGLSKETLSKCGIRGNEDEIKLLSKSLGVESGGILGVSDCLFSSRRSLIIQLDESVDVEGLKVNHKGLAAVADSMVVTQVDSSRSTSKELHINSRVFGPGLGIDEDPVTGSSHAYLAGYYLASPAYKYLPKELREDDTFQITIIGHQLSSRGGELHLRLDDGKVKIIGEAFEFGTGTLNA</sequence>
<evidence type="ECO:0008006" key="5">
    <source>
        <dbReference type="Google" id="ProtNLM"/>
    </source>
</evidence>
<keyword evidence="4" id="KW-1185">Reference proteome</keyword>
<evidence type="ECO:0000256" key="2">
    <source>
        <dbReference type="ARBA" id="ARBA00023235"/>
    </source>
</evidence>
<dbReference type="Pfam" id="PF02567">
    <property type="entry name" value="PhzC-PhzF"/>
    <property type="match status" value="1"/>
</dbReference>
<dbReference type="SUPFAM" id="SSF54506">
    <property type="entry name" value="Diaminopimelate epimerase-like"/>
    <property type="match status" value="1"/>
</dbReference>
<name>A0ABZ1CQE0_9TREE</name>
<dbReference type="PANTHER" id="PTHR13774:SF17">
    <property type="entry name" value="PHENAZINE BIOSYNTHESIS-LIKE DOMAIN-CONTAINING PROTEIN"/>
    <property type="match status" value="1"/>
</dbReference>
<accession>A0ABZ1CQE0</accession>
<proteinExistence type="inferred from homology"/>
<gene>
    <name evidence="3" type="ORF">IL334_000879</name>
</gene>
<evidence type="ECO:0000313" key="4">
    <source>
        <dbReference type="Proteomes" id="UP001329825"/>
    </source>
</evidence>
<evidence type="ECO:0000256" key="1">
    <source>
        <dbReference type="ARBA" id="ARBA00008270"/>
    </source>
</evidence>
<protein>
    <recommendedName>
        <fullName evidence="5">Phenazine biosynthesis protein</fullName>
    </recommendedName>
</protein>
<dbReference type="RefSeq" id="XP_062788692.1">
    <property type="nucleotide sequence ID" value="XM_062932641.1"/>
</dbReference>
<evidence type="ECO:0000313" key="3">
    <source>
        <dbReference type="EMBL" id="WRT63952.1"/>
    </source>
</evidence>
<dbReference type="Proteomes" id="UP001329825">
    <property type="component" value="Chromosome 1"/>
</dbReference>
<dbReference type="PIRSF" id="PIRSF016184">
    <property type="entry name" value="PhzC_PhzF"/>
    <property type="match status" value="1"/>
</dbReference>
<dbReference type="NCBIfam" id="TIGR00654">
    <property type="entry name" value="PhzF_family"/>
    <property type="match status" value="1"/>
</dbReference>
<organism evidence="3 4">
    <name type="scientific">Kwoniella shivajii</name>
    <dbReference type="NCBI Taxonomy" id="564305"/>
    <lineage>
        <taxon>Eukaryota</taxon>
        <taxon>Fungi</taxon>
        <taxon>Dikarya</taxon>
        <taxon>Basidiomycota</taxon>
        <taxon>Agaricomycotina</taxon>
        <taxon>Tremellomycetes</taxon>
        <taxon>Tremellales</taxon>
        <taxon>Cryptococcaceae</taxon>
        <taxon>Kwoniella</taxon>
    </lineage>
</organism>
<dbReference type="EMBL" id="CP141881">
    <property type="protein sequence ID" value="WRT63952.1"/>
    <property type="molecule type" value="Genomic_DNA"/>
</dbReference>
<dbReference type="Gene3D" id="3.10.310.10">
    <property type="entry name" value="Diaminopimelate Epimerase, Chain A, domain 1"/>
    <property type="match status" value="2"/>
</dbReference>
<comment type="similarity">
    <text evidence="1">Belongs to the PhzF family.</text>
</comment>